<dbReference type="PANTHER" id="PTHR14523">
    <property type="entry name" value="UNCHARACTERIZED PROTEIN C17ORF53 HOMOLOG"/>
    <property type="match status" value="1"/>
</dbReference>
<dbReference type="GO" id="GO:0000725">
    <property type="term" value="P:recombinational repair"/>
    <property type="evidence" value="ECO:0007669"/>
    <property type="project" value="InterPro"/>
</dbReference>
<dbReference type="OMA" id="PARSICY"/>
<evidence type="ECO:0000313" key="3">
    <source>
        <dbReference type="EMBL" id="ONK73247.1"/>
    </source>
</evidence>
<dbReference type="AlphaFoldDB" id="A0A5P1F760"/>
<dbReference type="OrthoDB" id="550780at2759"/>
<feature type="compositionally biased region" description="Acidic residues" evidence="1">
    <location>
        <begin position="1"/>
        <end position="16"/>
    </location>
</feature>
<protein>
    <recommendedName>
        <fullName evidence="2">Homologous recombination OB-fold protein OB-fold domain-containing protein</fullName>
    </recommendedName>
</protein>
<name>A0A5P1F760_ASPOF</name>
<evidence type="ECO:0000313" key="4">
    <source>
        <dbReference type="Proteomes" id="UP000243459"/>
    </source>
</evidence>
<feature type="compositionally biased region" description="Low complexity" evidence="1">
    <location>
        <begin position="31"/>
        <end position="55"/>
    </location>
</feature>
<feature type="region of interest" description="Disordered" evidence="1">
    <location>
        <begin position="1"/>
        <end position="75"/>
    </location>
</feature>
<organism evidence="3 4">
    <name type="scientific">Asparagus officinalis</name>
    <name type="common">Garden asparagus</name>
    <dbReference type="NCBI Taxonomy" id="4686"/>
    <lineage>
        <taxon>Eukaryota</taxon>
        <taxon>Viridiplantae</taxon>
        <taxon>Streptophyta</taxon>
        <taxon>Embryophyta</taxon>
        <taxon>Tracheophyta</taxon>
        <taxon>Spermatophyta</taxon>
        <taxon>Magnoliopsida</taxon>
        <taxon>Liliopsida</taxon>
        <taxon>Asparagales</taxon>
        <taxon>Asparagaceae</taxon>
        <taxon>Asparagoideae</taxon>
        <taxon>Asparagus</taxon>
    </lineage>
</organism>
<dbReference type="PANTHER" id="PTHR14523:SF1">
    <property type="entry name" value="HOMOLOGOUS RECOMBINATION OB-FOLD PROTEIN"/>
    <property type="match status" value="1"/>
</dbReference>
<evidence type="ECO:0000256" key="1">
    <source>
        <dbReference type="SAM" id="MobiDB-lite"/>
    </source>
</evidence>
<proteinExistence type="predicted"/>
<accession>A0A5P1F760</accession>
<dbReference type="InterPro" id="IPR028045">
    <property type="entry name" value="HROB"/>
</dbReference>
<feature type="domain" description="Homologous recombination OB-fold protein OB-fold" evidence="2">
    <location>
        <begin position="148"/>
        <end position="233"/>
    </location>
</feature>
<dbReference type="Gramene" id="ONK73247">
    <property type="protein sequence ID" value="ONK73247"/>
    <property type="gene ID" value="A4U43_C04F28920"/>
</dbReference>
<dbReference type="EMBL" id="CM007384">
    <property type="protein sequence ID" value="ONK73247.1"/>
    <property type="molecule type" value="Genomic_DNA"/>
</dbReference>
<dbReference type="Pfam" id="PF15072">
    <property type="entry name" value="HROB"/>
    <property type="match status" value="1"/>
</dbReference>
<feature type="compositionally biased region" description="Basic and acidic residues" evidence="1">
    <location>
        <begin position="281"/>
        <end position="291"/>
    </location>
</feature>
<keyword evidence="4" id="KW-1185">Reference proteome</keyword>
<evidence type="ECO:0000259" key="2">
    <source>
        <dbReference type="Pfam" id="PF15072"/>
    </source>
</evidence>
<sequence>MEDFHWEDEIDIDDSDLPSLLSNPKIPSKDPNSYNSTLPPLSLSLPPLQPCSQNPNPNPNPKNAAHRPIPGPAGAVQAAMHRKASAAVAGACSLLNSRGRLRVEEEEQDGDFKLSPWLSAAAFLGGEFELMWPISLIKDRNNARAAVRIPQVAGIVKSCVPNGLGDLFITLKDPTGIIGASIHRNVLLESNLGGDISVGCVLILKQVAVFCPGRLACYINVTANNMVKLISKDCGPPHKQMMPSSEPRYEASGKQMEFGQNQVEKQISTRNSEENIPGNELSREIDNERILDRRKRGSTESSPYNITTKNPIIASQSNFTTNISTMIAAKLNKTSPTTNVVEKPDLETNTVADVVFIPDQRVDTNKNMISTSNVKTSIVADASANMDTESDTRMKEPKKMISSVSANQWTDEQLLELFADYQDDFN</sequence>
<dbReference type="Proteomes" id="UP000243459">
    <property type="component" value="Chromosome 4"/>
</dbReference>
<feature type="region of interest" description="Disordered" evidence="1">
    <location>
        <begin position="268"/>
        <end position="307"/>
    </location>
</feature>
<reference evidence="4" key="1">
    <citation type="journal article" date="2017" name="Nat. Commun.">
        <title>The asparagus genome sheds light on the origin and evolution of a young Y chromosome.</title>
        <authorList>
            <person name="Harkess A."/>
            <person name="Zhou J."/>
            <person name="Xu C."/>
            <person name="Bowers J.E."/>
            <person name="Van der Hulst R."/>
            <person name="Ayyampalayam S."/>
            <person name="Mercati F."/>
            <person name="Riccardi P."/>
            <person name="McKain M.R."/>
            <person name="Kakrana A."/>
            <person name="Tang H."/>
            <person name="Ray J."/>
            <person name="Groenendijk J."/>
            <person name="Arikit S."/>
            <person name="Mathioni S.M."/>
            <person name="Nakano M."/>
            <person name="Shan H."/>
            <person name="Telgmann-Rauber A."/>
            <person name="Kanno A."/>
            <person name="Yue Z."/>
            <person name="Chen H."/>
            <person name="Li W."/>
            <person name="Chen Y."/>
            <person name="Xu X."/>
            <person name="Zhang Y."/>
            <person name="Luo S."/>
            <person name="Chen H."/>
            <person name="Gao J."/>
            <person name="Mao Z."/>
            <person name="Pires J.C."/>
            <person name="Luo M."/>
            <person name="Kudrna D."/>
            <person name="Wing R.A."/>
            <person name="Meyers B.C."/>
            <person name="Yi K."/>
            <person name="Kong H."/>
            <person name="Lavrijsen P."/>
            <person name="Sunseri F."/>
            <person name="Falavigna A."/>
            <person name="Ye Y."/>
            <person name="Leebens-Mack J.H."/>
            <person name="Chen G."/>
        </authorList>
    </citation>
    <scope>NUCLEOTIDE SEQUENCE [LARGE SCALE GENOMIC DNA]</scope>
    <source>
        <strain evidence="4">cv. DH0086</strain>
    </source>
</reference>
<gene>
    <name evidence="3" type="ORF">A4U43_C04F28920</name>
</gene>
<dbReference type="InterPro" id="IPR058570">
    <property type="entry name" value="HROB_OB"/>
</dbReference>